<evidence type="ECO:0000313" key="2">
    <source>
        <dbReference type="Proteomes" id="UP000215145"/>
    </source>
</evidence>
<reference evidence="1 2" key="1">
    <citation type="submission" date="2017-07" db="EMBL/GenBank/DDBJ databases">
        <title>Paenibacillus herberti R33 genome sequencing and assembly.</title>
        <authorList>
            <person name="Su W."/>
        </authorList>
    </citation>
    <scope>NUCLEOTIDE SEQUENCE [LARGE SCALE GENOMIC DNA]</scope>
    <source>
        <strain evidence="1 2">R33</strain>
    </source>
</reference>
<evidence type="ECO:0000313" key="1">
    <source>
        <dbReference type="EMBL" id="OXM13567.1"/>
    </source>
</evidence>
<dbReference type="AlphaFoldDB" id="A0A229NUI8"/>
<sequence length="162" mass="17226">MNISSGINGQSVGGILVLFILLILAIRFIPPAAARPDNCENGLSILASKSFYVSNALGYYNLRSIFLYGDFESPVPGSHTITPFRNFSFQVRNTGGTNVANAIYAIVDRITGIDAAQVAITMRVDSVSRTSISAIFSEGAVGFRANINETTATITVPFLQGG</sequence>
<dbReference type="Proteomes" id="UP000215145">
    <property type="component" value="Unassembled WGS sequence"/>
</dbReference>
<dbReference type="EMBL" id="NMUQ01000003">
    <property type="protein sequence ID" value="OXM13567.1"/>
    <property type="molecule type" value="Genomic_DNA"/>
</dbReference>
<name>A0A229NUI8_9BACL</name>
<gene>
    <name evidence="1" type="ORF">CGZ75_21270</name>
</gene>
<comment type="caution">
    <text evidence="1">The sequence shown here is derived from an EMBL/GenBank/DDBJ whole genome shotgun (WGS) entry which is preliminary data.</text>
</comment>
<keyword evidence="2" id="KW-1185">Reference proteome</keyword>
<accession>A0A229NUI8</accession>
<proteinExistence type="predicted"/>
<dbReference type="RefSeq" id="WP_089526271.1">
    <property type="nucleotide sequence ID" value="NZ_NMUQ01000003.1"/>
</dbReference>
<protein>
    <submittedName>
        <fullName evidence="1">Uncharacterized protein</fullName>
    </submittedName>
</protein>
<organism evidence="1 2">
    <name type="scientific">Paenibacillus herberti</name>
    <dbReference type="NCBI Taxonomy" id="1619309"/>
    <lineage>
        <taxon>Bacteria</taxon>
        <taxon>Bacillati</taxon>
        <taxon>Bacillota</taxon>
        <taxon>Bacilli</taxon>
        <taxon>Bacillales</taxon>
        <taxon>Paenibacillaceae</taxon>
        <taxon>Paenibacillus</taxon>
    </lineage>
</organism>